<sequence>MIDKFKAKSLKLKTMSGQAMLVAMLIIFVAAMAIGIAVATVAMAQTQIGQNQKASKQAYNLAASGIENALMRMTKGDFTNPEPLSQGGNSCTINIESIGGSLTNYRVLSIAQVANPLTGIKKVFKKIQAELTIVDGVITVTSYQEVY</sequence>
<protein>
    <recommendedName>
        <fullName evidence="4">Type 4 fimbrial biogenesis protein PilX N-terminal domain-containing protein</fullName>
    </recommendedName>
</protein>
<keyword evidence="1" id="KW-1133">Transmembrane helix</keyword>
<dbReference type="EMBL" id="MEZT01000030">
    <property type="protein sequence ID" value="OGD56060.1"/>
    <property type="molecule type" value="Genomic_DNA"/>
</dbReference>
<feature type="transmembrane region" description="Helical" evidence="1">
    <location>
        <begin position="21"/>
        <end position="44"/>
    </location>
</feature>
<reference evidence="2 3" key="1">
    <citation type="journal article" date="2016" name="Nat. Commun.">
        <title>Thousands of microbial genomes shed light on interconnected biogeochemical processes in an aquifer system.</title>
        <authorList>
            <person name="Anantharaman K."/>
            <person name="Brown C.T."/>
            <person name="Hug L.A."/>
            <person name="Sharon I."/>
            <person name="Castelle C.J."/>
            <person name="Probst A.J."/>
            <person name="Thomas B.C."/>
            <person name="Singh A."/>
            <person name="Wilkins M.J."/>
            <person name="Karaoz U."/>
            <person name="Brodie E.L."/>
            <person name="Williams K.H."/>
            <person name="Hubbard S.S."/>
            <person name="Banfield J.F."/>
        </authorList>
    </citation>
    <scope>NUCLEOTIDE SEQUENCE [LARGE SCALE GENOMIC DNA]</scope>
</reference>
<organism evidence="2 3">
    <name type="scientific">Candidatus Berkelbacteria bacterium RBG_13_40_8</name>
    <dbReference type="NCBI Taxonomy" id="1797467"/>
    <lineage>
        <taxon>Bacteria</taxon>
        <taxon>Candidatus Berkelbacteria</taxon>
    </lineage>
</organism>
<keyword evidence="1" id="KW-0472">Membrane</keyword>
<gene>
    <name evidence="2" type="ORF">A2V71_03845</name>
</gene>
<proteinExistence type="predicted"/>
<evidence type="ECO:0000256" key="1">
    <source>
        <dbReference type="SAM" id="Phobius"/>
    </source>
</evidence>
<dbReference type="Proteomes" id="UP000178764">
    <property type="component" value="Unassembled WGS sequence"/>
</dbReference>
<evidence type="ECO:0000313" key="2">
    <source>
        <dbReference type="EMBL" id="OGD56060.1"/>
    </source>
</evidence>
<evidence type="ECO:0008006" key="4">
    <source>
        <dbReference type="Google" id="ProtNLM"/>
    </source>
</evidence>
<accession>A0A1F5DLZ8</accession>
<name>A0A1F5DLZ8_9BACT</name>
<keyword evidence="1" id="KW-0812">Transmembrane</keyword>
<comment type="caution">
    <text evidence="2">The sequence shown here is derived from an EMBL/GenBank/DDBJ whole genome shotgun (WGS) entry which is preliminary data.</text>
</comment>
<dbReference type="AlphaFoldDB" id="A0A1F5DLZ8"/>
<evidence type="ECO:0000313" key="3">
    <source>
        <dbReference type="Proteomes" id="UP000178764"/>
    </source>
</evidence>